<dbReference type="InterPro" id="IPR017927">
    <property type="entry name" value="FAD-bd_FR_type"/>
</dbReference>
<dbReference type="Gene3D" id="3.40.50.360">
    <property type="match status" value="1"/>
</dbReference>
<dbReference type="PRINTS" id="PR00369">
    <property type="entry name" value="FLAVODOXIN"/>
</dbReference>
<evidence type="ECO:0000256" key="10">
    <source>
        <dbReference type="ARBA" id="ARBA00052219"/>
    </source>
</evidence>
<keyword evidence="9" id="KW-0198">Cysteine biosynthesis</keyword>
<comment type="cofactor">
    <cofactor evidence="2">
        <name>FAD</name>
        <dbReference type="ChEBI" id="CHEBI:57692"/>
    </cofactor>
</comment>
<dbReference type="EC" id="1.8.1.2" evidence="3"/>
<dbReference type="FunFam" id="3.40.50.80:FF:000001">
    <property type="entry name" value="NADPH--cytochrome P450 reductase 1"/>
    <property type="match status" value="1"/>
</dbReference>
<dbReference type="PRINTS" id="PR00371">
    <property type="entry name" value="FPNCR"/>
</dbReference>
<evidence type="ECO:0000256" key="6">
    <source>
        <dbReference type="ARBA" id="ARBA00022827"/>
    </source>
</evidence>
<keyword evidence="14" id="KW-1185">Reference proteome</keyword>
<dbReference type="KEGG" id="msto:MSTO_45610"/>
<dbReference type="SUPFAM" id="SSF63380">
    <property type="entry name" value="Riboflavin synthase domain-like"/>
    <property type="match status" value="1"/>
</dbReference>
<evidence type="ECO:0000259" key="11">
    <source>
        <dbReference type="PROSITE" id="PS50902"/>
    </source>
</evidence>
<dbReference type="EMBL" id="AP022587">
    <property type="protein sequence ID" value="BBY24356.1"/>
    <property type="molecule type" value="Genomic_DNA"/>
</dbReference>
<keyword evidence="7" id="KW-0521">NADP</keyword>
<sequence>MTSQPELSLVVGYGSDMGNAEDAAMTFAEAVEESLGIGATAIELNQVEPADLQSATHFVVVCSTWGEGEFPDNASLFWEAISAEGAERLEHLRFAVLALGDTGYEQFCNAGRLLDAQLEALGGIRLMDRVDVDGVYVAEAEAWTNDLVKLLMAGRTDPAPAVVVSAEQVRPSDNAEQARRDRSHPLFDARIVVNRLLTTAESDKEVRHYEVDLFGSGIVYNTGDSIAVHASNDPILVDAILSELGVGADHAVVGYDERLGALLTDHLEIRTPSRALQTLVASRMRDAAAASVLGTEAVVGPGSWWCGKDVLDLIRLGELTIDDVVDTLRPLQSRDYSIASSPLVHPDHVHLTVASVRYTVGDRRHGGVASTFLADRGDTVRVHLRPNHSFRLPAADVPIIMVGPGTGIAPFRGFLQERQAVGASGRSWLFFGDRRRHCDFLYGDELAAFVSSGTLTRLDCAFSRDGAAGDPKQYVQQRMWENSAEIYSWLQDGASIYVCGDAERMAKDVDAALRGIVASRGGMDDTAAHAYVNELMKNHRYLRDVY</sequence>
<organism evidence="13 14">
    <name type="scientific">Mycobacterium stomatepiae</name>
    <dbReference type="NCBI Taxonomy" id="470076"/>
    <lineage>
        <taxon>Bacteria</taxon>
        <taxon>Bacillati</taxon>
        <taxon>Actinomycetota</taxon>
        <taxon>Actinomycetes</taxon>
        <taxon>Mycobacteriales</taxon>
        <taxon>Mycobacteriaceae</taxon>
        <taxon>Mycobacterium</taxon>
        <taxon>Mycobacterium simiae complex</taxon>
    </lineage>
</organism>
<dbReference type="Gene3D" id="1.20.990.10">
    <property type="entry name" value="NADPH-cytochrome p450 Reductase, Chain A, domain 3"/>
    <property type="match status" value="1"/>
</dbReference>
<dbReference type="CDD" id="cd06199">
    <property type="entry name" value="SiR"/>
    <property type="match status" value="1"/>
</dbReference>
<dbReference type="GO" id="GO:0019344">
    <property type="term" value="P:cysteine biosynthetic process"/>
    <property type="evidence" value="ECO:0007669"/>
    <property type="project" value="UniProtKB-KW"/>
</dbReference>
<evidence type="ECO:0000256" key="9">
    <source>
        <dbReference type="ARBA" id="ARBA00023192"/>
    </source>
</evidence>
<feature type="domain" description="Flavodoxin-like" evidence="11">
    <location>
        <begin position="9"/>
        <end position="148"/>
    </location>
</feature>
<dbReference type="InterPro" id="IPR001709">
    <property type="entry name" value="Flavoprot_Pyr_Nucl_cyt_Rdtase"/>
</dbReference>
<dbReference type="GO" id="GO:0005829">
    <property type="term" value="C:cytosol"/>
    <property type="evidence" value="ECO:0007669"/>
    <property type="project" value="TreeGrafter"/>
</dbReference>
<dbReference type="Gene3D" id="3.40.50.80">
    <property type="entry name" value="Nucleotide-binding domain of ferredoxin-NADP reductase (FNR) module"/>
    <property type="match status" value="1"/>
</dbReference>
<dbReference type="InterPro" id="IPR003097">
    <property type="entry name" value="CysJ-like_FAD-binding"/>
</dbReference>
<keyword evidence="8" id="KW-0560">Oxidoreductase</keyword>
<reference evidence="13 14" key="1">
    <citation type="journal article" date="2019" name="Emerg. Microbes Infect.">
        <title>Comprehensive subspecies identification of 175 nontuberculous mycobacteria species based on 7547 genomic profiles.</title>
        <authorList>
            <person name="Matsumoto Y."/>
            <person name="Kinjo T."/>
            <person name="Motooka D."/>
            <person name="Nabeya D."/>
            <person name="Jung N."/>
            <person name="Uechi K."/>
            <person name="Horii T."/>
            <person name="Iida T."/>
            <person name="Fujita J."/>
            <person name="Nakamura S."/>
        </authorList>
    </citation>
    <scope>NUCLEOTIDE SEQUENCE [LARGE SCALE GENOMIC DNA]</scope>
    <source>
        <strain evidence="13 14">JCM 17783</strain>
    </source>
</reference>
<evidence type="ECO:0000256" key="7">
    <source>
        <dbReference type="ARBA" id="ARBA00022857"/>
    </source>
</evidence>
<dbReference type="InterPro" id="IPR023173">
    <property type="entry name" value="NADPH_Cyt_P450_Rdtase_alpha"/>
</dbReference>
<gene>
    <name evidence="13" type="ORF">MSTO_45610</name>
</gene>
<dbReference type="Proteomes" id="UP000467130">
    <property type="component" value="Chromosome"/>
</dbReference>
<dbReference type="Pfam" id="PF00667">
    <property type="entry name" value="FAD_binding_1"/>
    <property type="match status" value="2"/>
</dbReference>
<comment type="catalytic activity">
    <reaction evidence="10">
        <text>hydrogen sulfide + 3 NADP(+) + 3 H2O = sulfite + 3 NADPH + 4 H(+)</text>
        <dbReference type="Rhea" id="RHEA:13801"/>
        <dbReference type="ChEBI" id="CHEBI:15377"/>
        <dbReference type="ChEBI" id="CHEBI:15378"/>
        <dbReference type="ChEBI" id="CHEBI:17359"/>
        <dbReference type="ChEBI" id="CHEBI:29919"/>
        <dbReference type="ChEBI" id="CHEBI:57783"/>
        <dbReference type="ChEBI" id="CHEBI:58349"/>
        <dbReference type="EC" id="1.8.1.2"/>
    </reaction>
</comment>
<dbReference type="InterPro" id="IPR001433">
    <property type="entry name" value="OxRdtase_FAD/NAD-bd"/>
</dbReference>
<feature type="domain" description="FAD-binding FR-type" evidence="12">
    <location>
        <begin position="184"/>
        <end position="411"/>
    </location>
</feature>
<evidence type="ECO:0000256" key="8">
    <source>
        <dbReference type="ARBA" id="ARBA00023002"/>
    </source>
</evidence>
<dbReference type="GO" id="GO:0010181">
    <property type="term" value="F:FMN binding"/>
    <property type="evidence" value="ECO:0007669"/>
    <property type="project" value="InterPro"/>
</dbReference>
<evidence type="ECO:0000256" key="3">
    <source>
        <dbReference type="ARBA" id="ARBA00012604"/>
    </source>
</evidence>
<dbReference type="GO" id="GO:0004783">
    <property type="term" value="F:sulfite reductase (NADPH) activity"/>
    <property type="evidence" value="ECO:0007669"/>
    <property type="project" value="UniProtKB-EC"/>
</dbReference>
<dbReference type="InterPro" id="IPR008254">
    <property type="entry name" value="Flavodoxin/NO_synth"/>
</dbReference>
<dbReference type="GO" id="GO:0050660">
    <property type="term" value="F:flavin adenine dinucleotide binding"/>
    <property type="evidence" value="ECO:0007669"/>
    <property type="project" value="TreeGrafter"/>
</dbReference>
<dbReference type="Gene3D" id="2.40.30.10">
    <property type="entry name" value="Translation factors"/>
    <property type="match status" value="1"/>
</dbReference>
<dbReference type="PROSITE" id="PS50902">
    <property type="entry name" value="FLAVODOXIN_LIKE"/>
    <property type="match status" value="1"/>
</dbReference>
<dbReference type="RefSeq" id="WP_163791947.1">
    <property type="nucleotide sequence ID" value="NZ_AP022587.1"/>
</dbReference>
<dbReference type="AlphaFoldDB" id="A0A7I7QEI0"/>
<evidence type="ECO:0000256" key="1">
    <source>
        <dbReference type="ARBA" id="ARBA00001917"/>
    </source>
</evidence>
<dbReference type="InterPro" id="IPR029039">
    <property type="entry name" value="Flavoprotein-like_sf"/>
</dbReference>
<dbReference type="SUPFAM" id="SSF52218">
    <property type="entry name" value="Flavoproteins"/>
    <property type="match status" value="1"/>
</dbReference>
<dbReference type="PANTHER" id="PTHR19384:SF128">
    <property type="entry name" value="NADPH OXIDOREDUCTASE A"/>
    <property type="match status" value="1"/>
</dbReference>
<dbReference type="SUPFAM" id="SSF52343">
    <property type="entry name" value="Ferredoxin reductase-like, C-terminal NADP-linked domain"/>
    <property type="match status" value="1"/>
</dbReference>
<comment type="cofactor">
    <cofactor evidence="1">
        <name>FMN</name>
        <dbReference type="ChEBI" id="CHEBI:58210"/>
    </cofactor>
</comment>
<keyword evidence="4" id="KW-0285">Flavoprotein</keyword>
<evidence type="ECO:0000313" key="13">
    <source>
        <dbReference type="EMBL" id="BBY24356.1"/>
    </source>
</evidence>
<keyword evidence="5" id="KW-0288">FMN</keyword>
<dbReference type="PROSITE" id="PS51384">
    <property type="entry name" value="FAD_FR"/>
    <property type="match status" value="1"/>
</dbReference>
<accession>A0A7I7QEI0</accession>
<keyword evidence="9" id="KW-0028">Amino-acid biosynthesis</keyword>
<protein>
    <recommendedName>
        <fullName evidence="3">assimilatory sulfite reductase (NADPH)</fullName>
        <ecNumber evidence="3">1.8.1.2</ecNumber>
    </recommendedName>
</protein>
<dbReference type="PANTHER" id="PTHR19384">
    <property type="entry name" value="NITRIC OXIDE SYNTHASE-RELATED"/>
    <property type="match status" value="1"/>
</dbReference>
<name>A0A7I7QEI0_9MYCO</name>
<dbReference type="InterPro" id="IPR017938">
    <property type="entry name" value="Riboflavin_synthase-like_b-brl"/>
</dbReference>
<evidence type="ECO:0000256" key="4">
    <source>
        <dbReference type="ARBA" id="ARBA00022630"/>
    </source>
</evidence>
<evidence type="ECO:0000313" key="14">
    <source>
        <dbReference type="Proteomes" id="UP000467130"/>
    </source>
</evidence>
<dbReference type="Pfam" id="PF00175">
    <property type="entry name" value="NAD_binding_1"/>
    <property type="match status" value="1"/>
</dbReference>
<dbReference type="InterPro" id="IPR039261">
    <property type="entry name" value="FNR_nucleotide-bd"/>
</dbReference>
<evidence type="ECO:0000256" key="5">
    <source>
        <dbReference type="ARBA" id="ARBA00022643"/>
    </source>
</evidence>
<evidence type="ECO:0000259" key="12">
    <source>
        <dbReference type="PROSITE" id="PS51384"/>
    </source>
</evidence>
<proteinExistence type="predicted"/>
<dbReference type="Pfam" id="PF00258">
    <property type="entry name" value="Flavodoxin_1"/>
    <property type="match status" value="1"/>
</dbReference>
<keyword evidence="6" id="KW-0274">FAD</keyword>
<evidence type="ECO:0000256" key="2">
    <source>
        <dbReference type="ARBA" id="ARBA00001974"/>
    </source>
</evidence>
<dbReference type="InterPro" id="IPR001094">
    <property type="entry name" value="Flavdoxin-like"/>
</dbReference>